<feature type="compositionally biased region" description="Basic and acidic residues" evidence="2">
    <location>
        <begin position="86"/>
        <end position="99"/>
    </location>
</feature>
<evidence type="ECO:0000256" key="1">
    <source>
        <dbReference type="SAM" id="Coils"/>
    </source>
</evidence>
<protein>
    <submittedName>
        <fullName evidence="3">Uncharacterized protein</fullName>
    </submittedName>
</protein>
<feature type="region of interest" description="Disordered" evidence="2">
    <location>
        <begin position="1"/>
        <end position="45"/>
    </location>
</feature>
<feature type="region of interest" description="Disordered" evidence="2">
    <location>
        <begin position="86"/>
        <end position="105"/>
    </location>
</feature>
<feature type="compositionally biased region" description="Basic and acidic residues" evidence="2">
    <location>
        <begin position="24"/>
        <end position="45"/>
    </location>
</feature>
<dbReference type="AlphaFoldDB" id="A0A1I6PHC0"/>
<feature type="coiled-coil region" evidence="1">
    <location>
        <begin position="50"/>
        <end position="77"/>
    </location>
</feature>
<evidence type="ECO:0000313" key="4">
    <source>
        <dbReference type="Proteomes" id="UP000199199"/>
    </source>
</evidence>
<evidence type="ECO:0000256" key="2">
    <source>
        <dbReference type="SAM" id="MobiDB-lite"/>
    </source>
</evidence>
<evidence type="ECO:0000313" key="3">
    <source>
        <dbReference type="EMBL" id="SFS39604.1"/>
    </source>
</evidence>
<name>A0A1I6PHC0_9EURY</name>
<keyword evidence="4" id="KW-1185">Reference proteome</keyword>
<accession>A0A1I6PHC0</accession>
<dbReference type="EMBL" id="FOZS01000001">
    <property type="protein sequence ID" value="SFS39604.1"/>
    <property type="molecule type" value="Genomic_DNA"/>
</dbReference>
<organism evidence="3 4">
    <name type="scientific">Halostagnicola kamekurae</name>
    <dbReference type="NCBI Taxonomy" id="619731"/>
    <lineage>
        <taxon>Archaea</taxon>
        <taxon>Methanobacteriati</taxon>
        <taxon>Methanobacteriota</taxon>
        <taxon>Stenosarchaea group</taxon>
        <taxon>Halobacteria</taxon>
        <taxon>Halobacteriales</taxon>
        <taxon>Natrialbaceae</taxon>
        <taxon>Halostagnicola</taxon>
    </lineage>
</organism>
<proteinExistence type="predicted"/>
<gene>
    <name evidence="3" type="ORF">SAMN04488556_0557</name>
</gene>
<sequence>MSVEYRPPETPTHCVQRTASDSTTRQDRAPAEHTESTPRMRDPLSARIERTRLRLRIAALERELEARESERQELIDQYELVLEHRDADSADSTTDERGFVRRLLG</sequence>
<keyword evidence="1" id="KW-0175">Coiled coil</keyword>
<feature type="compositionally biased region" description="Polar residues" evidence="2">
    <location>
        <begin position="13"/>
        <end position="23"/>
    </location>
</feature>
<dbReference type="Proteomes" id="UP000199199">
    <property type="component" value="Unassembled WGS sequence"/>
</dbReference>
<reference evidence="4" key="1">
    <citation type="submission" date="2016-10" db="EMBL/GenBank/DDBJ databases">
        <authorList>
            <person name="Varghese N."/>
            <person name="Submissions S."/>
        </authorList>
    </citation>
    <scope>NUCLEOTIDE SEQUENCE [LARGE SCALE GENOMIC DNA]</scope>
    <source>
        <strain evidence="4">DSM 22427</strain>
    </source>
</reference>